<evidence type="ECO:0000313" key="2">
    <source>
        <dbReference type="EMBL" id="MCY1079152.1"/>
    </source>
</evidence>
<accession>A0ABT4ABW8</accession>
<evidence type="ECO:0000313" key="3">
    <source>
        <dbReference type="Proteomes" id="UP001207654"/>
    </source>
</evidence>
<dbReference type="Proteomes" id="UP001207654">
    <property type="component" value="Unassembled WGS sequence"/>
</dbReference>
<protein>
    <submittedName>
        <fullName evidence="2">Uncharacterized protein</fullName>
    </submittedName>
</protein>
<dbReference type="RefSeq" id="WP_267537888.1">
    <property type="nucleotide sequence ID" value="NZ_JAPNKA010000001.1"/>
</dbReference>
<reference evidence="2 3" key="1">
    <citation type="submission" date="2022-11" db="EMBL/GenBank/DDBJ databases">
        <title>Minimal conservation of predation-associated metabolite biosynthetic gene clusters underscores biosynthetic potential of Myxococcota including descriptions for ten novel species: Archangium lansinium sp. nov., Myxococcus landrumus sp. nov., Nannocystis bai.</title>
        <authorList>
            <person name="Ahearne A."/>
            <person name="Stevens C."/>
            <person name="Phillips K."/>
        </authorList>
    </citation>
    <scope>NUCLEOTIDE SEQUENCE [LARGE SCALE GENOMIC DNA]</scope>
    <source>
        <strain evidence="2 3">MIWBW</strain>
    </source>
</reference>
<keyword evidence="3" id="KW-1185">Reference proteome</keyword>
<gene>
    <name evidence="2" type="ORF">OV287_32290</name>
</gene>
<comment type="caution">
    <text evidence="2">The sequence shown here is derived from an EMBL/GenBank/DDBJ whole genome shotgun (WGS) entry which is preliminary data.</text>
</comment>
<feature type="compositionally biased region" description="Low complexity" evidence="1">
    <location>
        <begin position="16"/>
        <end position="25"/>
    </location>
</feature>
<name>A0ABT4ABW8_9BACT</name>
<feature type="region of interest" description="Disordered" evidence="1">
    <location>
        <begin position="1"/>
        <end position="71"/>
    </location>
</feature>
<evidence type="ECO:0000256" key="1">
    <source>
        <dbReference type="SAM" id="MobiDB-lite"/>
    </source>
</evidence>
<dbReference type="EMBL" id="JAPNKA010000001">
    <property type="protein sequence ID" value="MCY1079152.1"/>
    <property type="molecule type" value="Genomic_DNA"/>
</dbReference>
<feature type="compositionally biased region" description="Gly residues" evidence="1">
    <location>
        <begin position="26"/>
        <end position="37"/>
    </location>
</feature>
<sequence>MAQSRGPQVFAPPNPYYWQQQQNWGGQVGTRGVGGQQGQPLSPEDFGAPGQPGVQGQPGVGFQGQQPGVGVQGQMGPQQGVGMPEQVPVNLSPQEKEALRGALDILKEGRAALAMGSLEGPVAQRVTAAHAYVSGFLEARGIGELGGYVSTIPPVSTRGSAIDDPEYDQMIDEFDGFLGNDTQTRFPPILPIIQGGILAYKGYKFGKKKKWW</sequence>
<organism evidence="2 3">
    <name type="scientific">Archangium lansingense</name>
    <dbReference type="NCBI Taxonomy" id="2995310"/>
    <lineage>
        <taxon>Bacteria</taxon>
        <taxon>Pseudomonadati</taxon>
        <taxon>Myxococcota</taxon>
        <taxon>Myxococcia</taxon>
        <taxon>Myxococcales</taxon>
        <taxon>Cystobacterineae</taxon>
        <taxon>Archangiaceae</taxon>
        <taxon>Archangium</taxon>
    </lineage>
</organism>
<proteinExistence type="predicted"/>